<dbReference type="RefSeq" id="WP_217807106.1">
    <property type="nucleotide sequence ID" value="NZ_FWXD01000027.1"/>
</dbReference>
<name>A0A1W1XYM2_9NEIS</name>
<keyword evidence="3" id="KW-0067">ATP-binding</keyword>
<evidence type="ECO:0000313" key="6">
    <source>
        <dbReference type="Proteomes" id="UP000192761"/>
    </source>
</evidence>
<dbReference type="GO" id="GO:0005524">
    <property type="term" value="F:ATP binding"/>
    <property type="evidence" value="ECO:0007669"/>
    <property type="project" value="UniProtKB-KW"/>
</dbReference>
<dbReference type="Pfam" id="PF05157">
    <property type="entry name" value="MshEN"/>
    <property type="match status" value="1"/>
</dbReference>
<dbReference type="GO" id="GO:0005886">
    <property type="term" value="C:plasma membrane"/>
    <property type="evidence" value="ECO:0007669"/>
    <property type="project" value="TreeGrafter"/>
</dbReference>
<dbReference type="STRING" id="1121001.SAMN02745857_03499"/>
<dbReference type="CDD" id="cd01129">
    <property type="entry name" value="PulE-GspE-like"/>
    <property type="match status" value="1"/>
</dbReference>
<dbReference type="InterPro" id="IPR007831">
    <property type="entry name" value="T2SS_GspE_N"/>
</dbReference>
<dbReference type="AlphaFoldDB" id="A0A1W1XYM2"/>
<proteinExistence type="inferred from homology"/>
<evidence type="ECO:0000256" key="2">
    <source>
        <dbReference type="ARBA" id="ARBA00022741"/>
    </source>
</evidence>
<sequence length="586" mass="64449">MSNATIAAMASNPSTNLEMQPAARLGELLISRQALDQSALDKALALQRDSAGDRLGAILIRLGLISEFTLLEVLSAQLGFPVFDAASHPEAAQGMQVLHSAQRISRALALRFAFLVLPRDGRKPLVISRDPLDSGLQEYLFSHLLDGQGCDWALIAQRDFERLLGEVYRDGQENRSGDQDLRRLAEDAPVVELVNGVLARATDKAASDIHIEPLEYGFVVRYRVDGVLQATEHYPRDRFDAVVSRIKLVSGLDIAERRLPQDGRFSSRSAGVETDIRVSVIPSVRGESLVMRLLPVSQNKRFSLDILGFEQDHLAMFQSWMTMPDGIILVTGPTGSGKSTTLYAALSACDRERERILTVEDPVEYKIDGVTQFQANSEIGFTFPAALRSILRHDPDTIMIGEIRDVETARIAVQSSLTGHRVLSTLHTNDSATAFLRLTDLGVEQFLVGATVRGVIAQRLVRKLCTHCSQPLDVSNILPDYAAKALDKLKVPRSEWRFRKPVGCTACSDTGYRGRSAIYELLPASDRIRAVLSQPSPSHYDLVRALNDDFRFLYEDGLIKAARGLTSLEEVFAVAGSAVSQRGAEA</sequence>
<dbReference type="Pfam" id="PF00437">
    <property type="entry name" value="T2SSE"/>
    <property type="match status" value="1"/>
</dbReference>
<dbReference type="Gene3D" id="3.40.50.300">
    <property type="entry name" value="P-loop containing nucleotide triphosphate hydrolases"/>
    <property type="match status" value="1"/>
</dbReference>
<dbReference type="GO" id="GO:0016887">
    <property type="term" value="F:ATP hydrolysis activity"/>
    <property type="evidence" value="ECO:0007669"/>
    <property type="project" value="TreeGrafter"/>
</dbReference>
<protein>
    <submittedName>
        <fullName evidence="5">General secretion pathway protein E</fullName>
    </submittedName>
</protein>
<dbReference type="Proteomes" id="UP000192761">
    <property type="component" value="Unassembled WGS sequence"/>
</dbReference>
<gene>
    <name evidence="5" type="ORF">SAMN02745857_03499</name>
</gene>
<evidence type="ECO:0000259" key="4">
    <source>
        <dbReference type="PROSITE" id="PS00662"/>
    </source>
</evidence>
<keyword evidence="6" id="KW-1185">Reference proteome</keyword>
<dbReference type="Gene3D" id="1.10.40.70">
    <property type="match status" value="1"/>
</dbReference>
<organism evidence="5 6">
    <name type="scientific">Andreprevotia lacus DSM 23236</name>
    <dbReference type="NCBI Taxonomy" id="1121001"/>
    <lineage>
        <taxon>Bacteria</taxon>
        <taxon>Pseudomonadati</taxon>
        <taxon>Pseudomonadota</taxon>
        <taxon>Betaproteobacteria</taxon>
        <taxon>Neisseriales</taxon>
        <taxon>Chitinibacteraceae</taxon>
        <taxon>Andreprevotia</taxon>
    </lineage>
</organism>
<dbReference type="InterPro" id="IPR037257">
    <property type="entry name" value="T2SS_E_N_sf"/>
</dbReference>
<dbReference type="SUPFAM" id="SSF160246">
    <property type="entry name" value="EspE N-terminal domain-like"/>
    <property type="match status" value="1"/>
</dbReference>
<dbReference type="EMBL" id="FWXD01000027">
    <property type="protein sequence ID" value="SMC28947.1"/>
    <property type="molecule type" value="Genomic_DNA"/>
</dbReference>
<keyword evidence="2" id="KW-0547">Nucleotide-binding</keyword>
<evidence type="ECO:0000313" key="5">
    <source>
        <dbReference type="EMBL" id="SMC28947.1"/>
    </source>
</evidence>
<dbReference type="SUPFAM" id="SSF52540">
    <property type="entry name" value="P-loop containing nucleoside triphosphate hydrolases"/>
    <property type="match status" value="1"/>
</dbReference>
<dbReference type="PANTHER" id="PTHR30258:SF2">
    <property type="entry name" value="COMG OPERON PROTEIN 1"/>
    <property type="match status" value="1"/>
</dbReference>
<dbReference type="Gene3D" id="3.30.450.90">
    <property type="match status" value="1"/>
</dbReference>
<dbReference type="InterPro" id="IPR027417">
    <property type="entry name" value="P-loop_NTPase"/>
</dbReference>
<accession>A0A1W1XYM2</accession>
<reference evidence="5 6" key="1">
    <citation type="submission" date="2017-04" db="EMBL/GenBank/DDBJ databases">
        <authorList>
            <person name="Afonso C.L."/>
            <person name="Miller P.J."/>
            <person name="Scott M.A."/>
            <person name="Spackman E."/>
            <person name="Goraichik I."/>
            <person name="Dimitrov K.M."/>
            <person name="Suarez D.L."/>
            <person name="Swayne D.E."/>
        </authorList>
    </citation>
    <scope>NUCLEOTIDE SEQUENCE [LARGE SCALE GENOMIC DNA]</scope>
    <source>
        <strain evidence="5 6">DSM 23236</strain>
    </source>
</reference>
<evidence type="ECO:0000256" key="1">
    <source>
        <dbReference type="ARBA" id="ARBA00006611"/>
    </source>
</evidence>
<dbReference type="PANTHER" id="PTHR30258">
    <property type="entry name" value="TYPE II SECRETION SYSTEM PROTEIN GSPE-RELATED"/>
    <property type="match status" value="1"/>
</dbReference>
<feature type="domain" description="Bacterial type II secretion system protein E" evidence="4">
    <location>
        <begin position="391"/>
        <end position="405"/>
    </location>
</feature>
<dbReference type="InterPro" id="IPR001482">
    <property type="entry name" value="T2SS/T4SS_dom"/>
</dbReference>
<dbReference type="PROSITE" id="PS00662">
    <property type="entry name" value="T2SP_E"/>
    <property type="match status" value="1"/>
</dbReference>
<evidence type="ECO:0000256" key="3">
    <source>
        <dbReference type="ARBA" id="ARBA00022840"/>
    </source>
</evidence>
<comment type="similarity">
    <text evidence="1">Belongs to the GSP E family.</text>
</comment>